<dbReference type="EMBL" id="CAJMXA010000124">
    <property type="protein sequence ID" value="CAE6417396.1"/>
    <property type="molecule type" value="Genomic_DNA"/>
</dbReference>
<sequence>MAALRHPRWGLKHFESLRSYHMDTADQVIKLTPSVWAAAQQAINAVSRVAESHTKEDIVKMANQVNLKMLYRILTLMHSMEGMCRLAEYPSVITGCIKLLSTVQPTPFSYEYGYLCYNILELTLGACFFSRSQGSEMMWMTLSMGVMPDYPPVMEFSEHIDGAVEQEIQFMVEENEPEYTDWTLGWADFPGQPTKAPLVSLSDAHSLLLSLWGDRRSFFGLIATTFTPCMTVIAHLLWRFVRYECVVKKKPPSELVVPFTEILWRFMLGAGSGQQETLIYLLDQIHEIPEIWTANYYPIDPADSLLILVKYCRLLEPSNPDFPQYISISAMPALLNFVTAMVQPGFRDTARSNQYYGDILPQRYYSDLERPSSK</sequence>
<name>A0A8H2X4Y9_9AGAM</name>
<dbReference type="AlphaFoldDB" id="A0A8H2X4Y9"/>
<gene>
    <name evidence="2" type="ORF">RDB_LOCUS8207</name>
</gene>
<keyword evidence="1" id="KW-0812">Transmembrane</keyword>
<organism evidence="2 3">
    <name type="scientific">Rhizoctonia solani</name>
    <dbReference type="NCBI Taxonomy" id="456999"/>
    <lineage>
        <taxon>Eukaryota</taxon>
        <taxon>Fungi</taxon>
        <taxon>Dikarya</taxon>
        <taxon>Basidiomycota</taxon>
        <taxon>Agaricomycotina</taxon>
        <taxon>Agaricomycetes</taxon>
        <taxon>Cantharellales</taxon>
        <taxon>Ceratobasidiaceae</taxon>
        <taxon>Rhizoctonia</taxon>
    </lineage>
</organism>
<proteinExistence type="predicted"/>
<dbReference type="Proteomes" id="UP000663853">
    <property type="component" value="Unassembled WGS sequence"/>
</dbReference>
<comment type="caution">
    <text evidence="2">The sequence shown here is derived from an EMBL/GenBank/DDBJ whole genome shotgun (WGS) entry which is preliminary data.</text>
</comment>
<evidence type="ECO:0000256" key="1">
    <source>
        <dbReference type="SAM" id="Phobius"/>
    </source>
</evidence>
<reference evidence="2" key="1">
    <citation type="submission" date="2021-01" db="EMBL/GenBank/DDBJ databases">
        <authorList>
            <person name="Kaushik A."/>
        </authorList>
    </citation>
    <scope>NUCLEOTIDE SEQUENCE</scope>
    <source>
        <strain evidence="2">AG6-10EEA</strain>
    </source>
</reference>
<feature type="transmembrane region" description="Helical" evidence="1">
    <location>
        <begin position="218"/>
        <end position="238"/>
    </location>
</feature>
<keyword evidence="1" id="KW-0472">Membrane</keyword>
<keyword evidence="1" id="KW-1133">Transmembrane helix</keyword>
<accession>A0A8H2X4Y9</accession>
<evidence type="ECO:0000313" key="2">
    <source>
        <dbReference type="EMBL" id="CAE6417396.1"/>
    </source>
</evidence>
<protein>
    <submittedName>
        <fullName evidence="2">Uncharacterized protein</fullName>
    </submittedName>
</protein>
<evidence type="ECO:0000313" key="3">
    <source>
        <dbReference type="Proteomes" id="UP000663853"/>
    </source>
</evidence>